<dbReference type="Gramene" id="TraesCS3B02G497400.1">
    <property type="protein sequence ID" value="TraesCS3B02G497400.1.cds1"/>
    <property type="gene ID" value="TraesCS3B02G497400"/>
</dbReference>
<keyword evidence="1" id="KW-0812">Transmembrane</keyword>
<dbReference type="EnsemblPlants" id="TraesCS3B02G497400.1">
    <property type="protein sequence ID" value="TraesCS3B02G497400.1.cds1"/>
    <property type="gene ID" value="TraesCS3B02G497400"/>
</dbReference>
<dbReference type="Pfam" id="PF03140">
    <property type="entry name" value="DUF247"/>
    <property type="match status" value="1"/>
</dbReference>
<dbReference type="Gramene" id="TraesSTA3B03G01738690.1">
    <property type="protein sequence ID" value="TraesSTA3B03G01738690.1.CDS1"/>
    <property type="gene ID" value="TraesSTA3B03G01738690"/>
</dbReference>
<dbReference type="Gramene" id="TraesCS3B03G1228800.1">
    <property type="protein sequence ID" value="TraesCS3B03G1228800.1.CDS1"/>
    <property type="gene ID" value="TraesCS3B03G1228800"/>
</dbReference>
<reference evidence="2" key="1">
    <citation type="submission" date="2018-08" db="EMBL/GenBank/DDBJ databases">
        <authorList>
            <person name="Rossello M."/>
        </authorList>
    </citation>
    <scope>NUCLEOTIDE SEQUENCE [LARGE SCALE GENOMIC DNA]</scope>
    <source>
        <strain evidence="2">cv. Chinese Spring</strain>
    </source>
</reference>
<keyword evidence="1" id="KW-0472">Membrane</keyword>
<name>A0A3B6FVN8_WHEAT</name>
<accession>A0A3B6FVN8</accession>
<organism evidence="2">
    <name type="scientific">Triticum aestivum</name>
    <name type="common">Wheat</name>
    <dbReference type="NCBI Taxonomy" id="4565"/>
    <lineage>
        <taxon>Eukaryota</taxon>
        <taxon>Viridiplantae</taxon>
        <taxon>Streptophyta</taxon>
        <taxon>Embryophyta</taxon>
        <taxon>Tracheophyta</taxon>
        <taxon>Spermatophyta</taxon>
        <taxon>Magnoliopsida</taxon>
        <taxon>Liliopsida</taxon>
        <taxon>Poales</taxon>
        <taxon>Poaceae</taxon>
        <taxon>BOP clade</taxon>
        <taxon>Pooideae</taxon>
        <taxon>Triticodae</taxon>
        <taxon>Triticeae</taxon>
        <taxon>Triticinae</taxon>
        <taxon>Triticum</taxon>
    </lineage>
</organism>
<dbReference type="InterPro" id="IPR004158">
    <property type="entry name" value="DUF247_pln"/>
</dbReference>
<dbReference type="PANTHER" id="PTHR31170">
    <property type="entry name" value="BNAC04G53230D PROTEIN"/>
    <property type="match status" value="1"/>
</dbReference>
<feature type="transmembrane region" description="Helical" evidence="1">
    <location>
        <begin position="527"/>
        <end position="554"/>
    </location>
</feature>
<dbReference type="OMA" id="YIAFISQ"/>
<dbReference type="PANTHER" id="PTHR31170:SF18">
    <property type="entry name" value="(WILD MALAYSIAN BANANA) HYPOTHETICAL PROTEIN"/>
    <property type="match status" value="1"/>
</dbReference>
<evidence type="ECO:0000313" key="2">
    <source>
        <dbReference type="EnsemblPlants" id="TraesCS3B02G497400.1.cds1"/>
    </source>
</evidence>
<dbReference type="Gramene" id="TraesLDM3B03G01748910.1">
    <property type="protein sequence ID" value="TraesLDM3B03G01748910.1.CDS1"/>
    <property type="gene ID" value="TraesLDM3B03G01748910"/>
</dbReference>
<evidence type="ECO:0000256" key="1">
    <source>
        <dbReference type="SAM" id="Phobius"/>
    </source>
</evidence>
<reference evidence="2" key="2">
    <citation type="submission" date="2018-10" db="UniProtKB">
        <authorList>
            <consortium name="EnsemblPlants"/>
        </authorList>
    </citation>
    <scope>IDENTIFICATION</scope>
</reference>
<dbReference type="STRING" id="4565.A0A3B6FVN8"/>
<proteinExistence type="predicted"/>
<dbReference type="PaxDb" id="4565-Traes_3B_010DCC1B5.1"/>
<sequence>MTAQGEISRAETLNIDELENLMGRKLTYYRSIYKDHDQRRKLYIIFQVPKYIKQVDKLSYEPKVLSIGPYYHGNSSLQFMEKVKWNCLDYVLKLNCRKKLKVYLTAMENLEKQARSCYSEEVPLGSDMFLRMMLLDGCFLLVYLGGTDVLDWCVNEHNLTGGNYQGREPLQYTIAQQEDITEHASHKGIRSIESMILLAGISSNLCSTEGVELDRISTGEQCNDQKDPDQPKCDPISDWHHCHAFRDLLLLENQLPFSIVKRIYGLLVGEDAPDLLTEKIGEYLELNIQKYTTVARKFDGQKDFHHLLQLYHMYFRPQQRIQPEQHFQIRNRWLHPLTTLWRTYLNRSYFEDLSTNQQTTHVSSCQTLNRWRRAEQYHEAGIEFKSKEHNKHNPPSLLDITFDKGQVQIPCLLIDENTICLFRNLVALEQTCSQFGNDVTAYIAFISQLVSTPCDVALLARKGIIVHHLRTDEEVSTLFSRLGKNVDFDQNGAHYLKSVCCMMEDYYQNRVNRWMAWLWHNHLRNPWLVLAVVAAALVLLCTVIQSLLALLAYLDQTTYNS</sequence>
<keyword evidence="1" id="KW-1133">Transmembrane helix</keyword>
<protein>
    <submittedName>
        <fullName evidence="2">Uncharacterized protein</fullName>
    </submittedName>
</protein>
<dbReference type="OrthoDB" id="672127at2759"/>
<keyword evidence="3" id="KW-1185">Reference proteome</keyword>
<dbReference type="AlphaFoldDB" id="A0A3B6FVN8"/>
<dbReference type="Proteomes" id="UP000019116">
    <property type="component" value="Chromosome 3B"/>
</dbReference>
<evidence type="ECO:0000313" key="3">
    <source>
        <dbReference type="Proteomes" id="UP000019116"/>
    </source>
</evidence>
<dbReference type="Gramene" id="TraesNOR3B03G01773790.1">
    <property type="protein sequence ID" value="TraesNOR3B03G01773790.1.CDS1"/>
    <property type="gene ID" value="TraesNOR3B03G01773790"/>
</dbReference>